<dbReference type="CDD" id="cd00408">
    <property type="entry name" value="DHDPS-like"/>
    <property type="match status" value="1"/>
</dbReference>
<dbReference type="Proteomes" id="UP000800303">
    <property type="component" value="Unassembled WGS sequence"/>
</dbReference>
<name>A0ABX0F2H9_9BACL</name>
<keyword evidence="5" id="KW-1185">Reference proteome</keyword>
<gene>
    <name evidence="4" type="ORF">GYN08_05035</name>
</gene>
<dbReference type="InterPro" id="IPR002220">
    <property type="entry name" value="DapA-like"/>
</dbReference>
<dbReference type="Gene3D" id="3.20.20.70">
    <property type="entry name" value="Aldolase class I"/>
    <property type="match status" value="1"/>
</dbReference>
<dbReference type="Pfam" id="PF00701">
    <property type="entry name" value="DHDPS"/>
    <property type="match status" value="1"/>
</dbReference>
<dbReference type="PRINTS" id="PR00146">
    <property type="entry name" value="DHPICSNTHASE"/>
</dbReference>
<reference evidence="4 5" key="1">
    <citation type="submission" date="2020-01" db="EMBL/GenBank/DDBJ databases">
        <title>Polyphasic characterisation and genomic insights into a novel alkali tolerant bacterium VR-M41.</title>
        <authorList>
            <person name="Vemuluri V.R."/>
        </authorList>
    </citation>
    <scope>NUCLEOTIDE SEQUENCE [LARGE SCALE GENOMIC DNA]</scope>
    <source>
        <strain evidence="4 5">VR-M41</strain>
    </source>
</reference>
<accession>A0ABX0F2H9</accession>
<organism evidence="4 5">
    <name type="scientific">Saccharibacillus alkalitolerans</name>
    <dbReference type="NCBI Taxonomy" id="2705290"/>
    <lineage>
        <taxon>Bacteria</taxon>
        <taxon>Bacillati</taxon>
        <taxon>Bacillota</taxon>
        <taxon>Bacilli</taxon>
        <taxon>Bacillales</taxon>
        <taxon>Paenibacillaceae</taxon>
        <taxon>Saccharibacillus</taxon>
    </lineage>
</organism>
<dbReference type="InterPro" id="IPR013785">
    <property type="entry name" value="Aldolase_TIM"/>
</dbReference>
<sequence length="294" mass="31410">MFTGLSAFPLTPFRGEKIDEKAFGGIIRRLAQAQVDSIGVLGSTGSYMYLDREERRRAVELASAHAGSTPVIAGIGALRTRDVLALAEDAQAAGASGVLLAPVSYQPLTEDETFSLYEQVSRELSVPLCVYDNPRTTKFTFTDELHGRIAALPNVGSIKIPGVPDDPAKARQRIQRLRSQIPGHVTIGVSGDRFAAAGINAGCDGWYSVLGGLFPRTCREIVQAASSGRYPEAAALSDRLEPLWSLFDRFGSLRPAAAIAIQLGLMEGPGLPLPLAPLPPSELKEIADLLDSLE</sequence>
<dbReference type="PANTHER" id="PTHR12128:SF66">
    <property type="entry name" value="4-HYDROXY-2-OXOGLUTARATE ALDOLASE, MITOCHONDRIAL"/>
    <property type="match status" value="1"/>
</dbReference>
<evidence type="ECO:0000313" key="4">
    <source>
        <dbReference type="EMBL" id="NGZ74675.1"/>
    </source>
</evidence>
<dbReference type="EMBL" id="JAAFGS010000001">
    <property type="protein sequence ID" value="NGZ74675.1"/>
    <property type="molecule type" value="Genomic_DNA"/>
</dbReference>
<evidence type="ECO:0000256" key="1">
    <source>
        <dbReference type="ARBA" id="ARBA00007592"/>
    </source>
</evidence>
<comment type="similarity">
    <text evidence="1 3">Belongs to the DapA family.</text>
</comment>
<dbReference type="RefSeq" id="WP_166272922.1">
    <property type="nucleotide sequence ID" value="NZ_JAAFGS010000001.1"/>
</dbReference>
<dbReference type="PIRSF" id="PIRSF001365">
    <property type="entry name" value="DHDPS"/>
    <property type="match status" value="1"/>
</dbReference>
<proteinExistence type="inferred from homology"/>
<comment type="caution">
    <text evidence="4">The sequence shown here is derived from an EMBL/GenBank/DDBJ whole genome shotgun (WGS) entry which is preliminary data.</text>
</comment>
<dbReference type="SUPFAM" id="SSF51569">
    <property type="entry name" value="Aldolase"/>
    <property type="match status" value="1"/>
</dbReference>
<evidence type="ECO:0000313" key="5">
    <source>
        <dbReference type="Proteomes" id="UP000800303"/>
    </source>
</evidence>
<evidence type="ECO:0000256" key="2">
    <source>
        <dbReference type="ARBA" id="ARBA00023239"/>
    </source>
</evidence>
<keyword evidence="2 3" id="KW-0456">Lyase</keyword>
<dbReference type="PANTHER" id="PTHR12128">
    <property type="entry name" value="DIHYDRODIPICOLINATE SYNTHASE"/>
    <property type="match status" value="1"/>
</dbReference>
<protein>
    <submittedName>
        <fullName evidence="4">Dihydrodipicolinate synthase family protein</fullName>
    </submittedName>
</protein>
<evidence type="ECO:0000256" key="3">
    <source>
        <dbReference type="PIRNR" id="PIRNR001365"/>
    </source>
</evidence>
<dbReference type="SMART" id="SM01130">
    <property type="entry name" value="DHDPS"/>
    <property type="match status" value="1"/>
</dbReference>